<dbReference type="EMBL" id="GBRH01228435">
    <property type="protein sequence ID" value="JAD69460.1"/>
    <property type="molecule type" value="Transcribed_RNA"/>
</dbReference>
<organism evidence="1">
    <name type="scientific">Arundo donax</name>
    <name type="common">Giant reed</name>
    <name type="synonym">Donax arundinaceus</name>
    <dbReference type="NCBI Taxonomy" id="35708"/>
    <lineage>
        <taxon>Eukaryota</taxon>
        <taxon>Viridiplantae</taxon>
        <taxon>Streptophyta</taxon>
        <taxon>Embryophyta</taxon>
        <taxon>Tracheophyta</taxon>
        <taxon>Spermatophyta</taxon>
        <taxon>Magnoliopsida</taxon>
        <taxon>Liliopsida</taxon>
        <taxon>Poales</taxon>
        <taxon>Poaceae</taxon>
        <taxon>PACMAD clade</taxon>
        <taxon>Arundinoideae</taxon>
        <taxon>Arundineae</taxon>
        <taxon>Arundo</taxon>
    </lineage>
</organism>
<proteinExistence type="predicted"/>
<dbReference type="AlphaFoldDB" id="A0A0A9C7S1"/>
<name>A0A0A9C7S1_ARUDO</name>
<accession>A0A0A9C7S1</accession>
<protein>
    <submittedName>
        <fullName evidence="1">Uncharacterized protein</fullName>
    </submittedName>
</protein>
<evidence type="ECO:0000313" key="1">
    <source>
        <dbReference type="EMBL" id="JAD69460.1"/>
    </source>
</evidence>
<reference evidence="1" key="1">
    <citation type="submission" date="2014-09" db="EMBL/GenBank/DDBJ databases">
        <authorList>
            <person name="Magalhaes I.L.F."/>
            <person name="Oliveira U."/>
            <person name="Santos F.R."/>
            <person name="Vidigal T.H.D.A."/>
            <person name="Brescovit A.D."/>
            <person name="Santos A.J."/>
        </authorList>
    </citation>
    <scope>NUCLEOTIDE SEQUENCE</scope>
    <source>
        <tissue evidence="1">Shoot tissue taken approximately 20 cm above the soil surface</tissue>
    </source>
</reference>
<sequence length="37" mass="4218">MVGSSPMAVYFWHLNHLPRIFPPSVPSQVNHARFSPI</sequence>
<reference evidence="1" key="2">
    <citation type="journal article" date="2015" name="Data Brief">
        <title>Shoot transcriptome of the giant reed, Arundo donax.</title>
        <authorList>
            <person name="Barrero R.A."/>
            <person name="Guerrero F.D."/>
            <person name="Moolhuijzen P."/>
            <person name="Goolsby J.A."/>
            <person name="Tidwell J."/>
            <person name="Bellgard S.E."/>
            <person name="Bellgard M.I."/>
        </authorList>
    </citation>
    <scope>NUCLEOTIDE SEQUENCE</scope>
    <source>
        <tissue evidence="1">Shoot tissue taken approximately 20 cm above the soil surface</tissue>
    </source>
</reference>